<name>A0A2Z6SEL1_9GLOM</name>
<protein>
    <submittedName>
        <fullName evidence="1">Uncharacterized protein</fullName>
    </submittedName>
</protein>
<accession>A0A2Z6SEL1</accession>
<proteinExistence type="predicted"/>
<comment type="caution">
    <text evidence="1">The sequence shown here is derived from an EMBL/GenBank/DDBJ whole genome shotgun (WGS) entry which is preliminary data.</text>
</comment>
<keyword evidence="2" id="KW-1185">Reference proteome</keyword>
<gene>
    <name evidence="1" type="ORF">RclHR1_00940006</name>
</gene>
<dbReference type="Proteomes" id="UP000247702">
    <property type="component" value="Unassembled WGS sequence"/>
</dbReference>
<dbReference type="EMBL" id="BEXD01004359">
    <property type="protein sequence ID" value="GBC10165.1"/>
    <property type="molecule type" value="Genomic_DNA"/>
</dbReference>
<evidence type="ECO:0000313" key="2">
    <source>
        <dbReference type="Proteomes" id="UP000247702"/>
    </source>
</evidence>
<dbReference type="AlphaFoldDB" id="A0A2Z6SEL1"/>
<evidence type="ECO:0000313" key="1">
    <source>
        <dbReference type="EMBL" id="GBC10165.1"/>
    </source>
</evidence>
<sequence length="71" mass="8004">MGSRAINYTDPWQLYPETNATMQPIRGNSTRNKCDHAARNSIDSCAEDVYVVVVLAWDHGYKLYRSAATLP</sequence>
<organism evidence="1 2">
    <name type="scientific">Rhizophagus clarus</name>
    <dbReference type="NCBI Taxonomy" id="94130"/>
    <lineage>
        <taxon>Eukaryota</taxon>
        <taxon>Fungi</taxon>
        <taxon>Fungi incertae sedis</taxon>
        <taxon>Mucoromycota</taxon>
        <taxon>Glomeromycotina</taxon>
        <taxon>Glomeromycetes</taxon>
        <taxon>Glomerales</taxon>
        <taxon>Glomeraceae</taxon>
        <taxon>Rhizophagus</taxon>
    </lineage>
</organism>
<reference evidence="1 2" key="1">
    <citation type="submission" date="2017-11" db="EMBL/GenBank/DDBJ databases">
        <title>The genome of Rhizophagus clarus HR1 reveals common genetic basis of auxotrophy among arbuscular mycorrhizal fungi.</title>
        <authorList>
            <person name="Kobayashi Y."/>
        </authorList>
    </citation>
    <scope>NUCLEOTIDE SEQUENCE [LARGE SCALE GENOMIC DNA]</scope>
    <source>
        <strain evidence="1 2">HR1</strain>
    </source>
</reference>